<sequence>MSLLHAILGILNLTEASGYDLKTQMFDRSVAHFWQADQAQIYRTLEKLAEQGWAESRLEIQTERPNRKVYRITEAGRAELRRWLSEPQALPIHREPFLIQLFFGAQLPNQTLMALAKHQLALHEQKLAEFEQIPLPKLDTQPDRAHALMRLTLDLGIASERLYIEWLKQVINTLENLPES</sequence>
<reference evidence="3 4" key="1">
    <citation type="submission" date="2017-11" db="EMBL/GenBank/DDBJ databases">
        <title>Evolution of Phototrophy in the Chloroflexi Phylum Driven by Horizontal Gene Transfer.</title>
        <authorList>
            <person name="Ward L.M."/>
            <person name="Hemp J."/>
            <person name="Shih P.M."/>
            <person name="Mcglynn S.E."/>
            <person name="Fischer W."/>
        </authorList>
    </citation>
    <scope>NUCLEOTIDE SEQUENCE [LARGE SCALE GENOMIC DNA]</scope>
    <source>
        <strain evidence="3">CP2_2F</strain>
    </source>
</reference>
<organism evidence="3 4">
    <name type="scientific">Candidatus Thermofonsia Clade 1 bacterium</name>
    <dbReference type="NCBI Taxonomy" id="2364210"/>
    <lineage>
        <taxon>Bacteria</taxon>
        <taxon>Bacillati</taxon>
        <taxon>Chloroflexota</taxon>
        <taxon>Candidatus Thermofontia</taxon>
        <taxon>Candidatus Thermofonsia Clade 1</taxon>
    </lineage>
</organism>
<dbReference type="SUPFAM" id="SSF46785">
    <property type="entry name" value="Winged helix' DNA-binding domain"/>
    <property type="match status" value="1"/>
</dbReference>
<dbReference type="InterPro" id="IPR036390">
    <property type="entry name" value="WH_DNA-bd_sf"/>
</dbReference>
<dbReference type="Gene3D" id="6.10.140.190">
    <property type="match status" value="1"/>
</dbReference>
<dbReference type="InterPro" id="IPR018309">
    <property type="entry name" value="Tscrpt_reg_PadR_C"/>
</dbReference>
<feature type="domain" description="Transcription regulator PadR C-terminal" evidence="2">
    <location>
        <begin position="94"/>
        <end position="175"/>
    </location>
</feature>
<name>A0A2M8P051_9CHLR</name>
<dbReference type="PANTHER" id="PTHR43252:SF4">
    <property type="entry name" value="TRANSCRIPTIONAL REGULATORY PROTEIN"/>
    <property type="match status" value="1"/>
</dbReference>
<dbReference type="Proteomes" id="UP000228921">
    <property type="component" value="Unassembled WGS sequence"/>
</dbReference>
<feature type="domain" description="Transcription regulator PadR N-terminal" evidence="1">
    <location>
        <begin position="7"/>
        <end position="81"/>
    </location>
</feature>
<dbReference type="Pfam" id="PF03551">
    <property type="entry name" value="PadR"/>
    <property type="match status" value="1"/>
</dbReference>
<protein>
    <submittedName>
        <fullName evidence="3">PadR family transcriptional regulator</fullName>
    </submittedName>
</protein>
<dbReference type="InterPro" id="IPR036388">
    <property type="entry name" value="WH-like_DNA-bd_sf"/>
</dbReference>
<dbReference type="Gene3D" id="1.10.10.10">
    <property type="entry name" value="Winged helix-like DNA-binding domain superfamily/Winged helix DNA-binding domain"/>
    <property type="match status" value="1"/>
</dbReference>
<dbReference type="PANTHER" id="PTHR43252">
    <property type="entry name" value="TRANSCRIPTIONAL REGULATOR YQJI"/>
    <property type="match status" value="1"/>
</dbReference>
<evidence type="ECO:0000313" key="4">
    <source>
        <dbReference type="Proteomes" id="UP000228921"/>
    </source>
</evidence>
<accession>A0A2M8P051</accession>
<proteinExistence type="predicted"/>
<evidence type="ECO:0000313" key="3">
    <source>
        <dbReference type="EMBL" id="PJF30924.1"/>
    </source>
</evidence>
<dbReference type="InterPro" id="IPR005149">
    <property type="entry name" value="Tscrpt_reg_PadR_N"/>
</dbReference>
<gene>
    <name evidence="3" type="ORF">CUN51_05415</name>
</gene>
<dbReference type="EMBL" id="PGTK01000005">
    <property type="protein sequence ID" value="PJF30924.1"/>
    <property type="molecule type" value="Genomic_DNA"/>
</dbReference>
<evidence type="ECO:0000259" key="2">
    <source>
        <dbReference type="Pfam" id="PF10400"/>
    </source>
</evidence>
<evidence type="ECO:0000259" key="1">
    <source>
        <dbReference type="Pfam" id="PF03551"/>
    </source>
</evidence>
<comment type="caution">
    <text evidence="3">The sequence shown here is derived from an EMBL/GenBank/DDBJ whole genome shotgun (WGS) entry which is preliminary data.</text>
</comment>
<dbReference type="Pfam" id="PF10400">
    <property type="entry name" value="Vir_act_alpha_C"/>
    <property type="match status" value="1"/>
</dbReference>
<dbReference type="AlphaFoldDB" id="A0A2M8P051"/>